<dbReference type="EMBL" id="HBDZ01001380">
    <property type="protein sequence ID" value="CAD8229670.1"/>
    <property type="molecule type" value="Transcribed_RNA"/>
</dbReference>
<dbReference type="PANTHER" id="PTHR45670:SF1">
    <property type="entry name" value="E3 UBIQUITIN-PROTEIN LIGASE HECTD1"/>
    <property type="match status" value="1"/>
</dbReference>
<keyword evidence="4" id="KW-0808">Transferase</keyword>
<feature type="region of interest" description="Disordered" evidence="7">
    <location>
        <begin position="572"/>
        <end position="757"/>
    </location>
</feature>
<dbReference type="GO" id="GO:0043161">
    <property type="term" value="P:proteasome-mediated ubiquitin-dependent protein catabolic process"/>
    <property type="evidence" value="ECO:0007669"/>
    <property type="project" value="TreeGrafter"/>
</dbReference>
<dbReference type="Pfam" id="PF00632">
    <property type="entry name" value="HECT"/>
    <property type="match status" value="1"/>
</dbReference>
<dbReference type="GO" id="GO:0061630">
    <property type="term" value="F:ubiquitin protein ligase activity"/>
    <property type="evidence" value="ECO:0007669"/>
    <property type="project" value="UniProtKB-EC"/>
</dbReference>
<sequence length="1437" mass="152345">MVAEVIPNLTNILQYQDTKLVEHACVCVSRIADSWSHNADRMRTLFGDSLVENSLSLLSAGSSGADTVPVKLSPPTYTALVRAIGTGANASPEIASKLLERGAHKIANGVLTCVATAVPSPGSPYARSSDQQYELLNLVSALLPSLPEAVTRGPEACTPSSPTGRVTRQTAAKEEGDAQMDDSPVAERVRSAAPECVRSEAMLAFEAKLEADSELITSYATTLYGTLIHVHEHSSNSAVRHKCMLSLWKLLYYSTPANLEVLLRTSPISSFLAGLLGNEDKEVAMAALIIAEQLLEKLPDIFRKYFMKEGVVHQLDRLMSPEADADEGDADEGARARGPRSPRPTSIRSTLKLGQRARELKIAHFAASTDAADDCNSGATKGLRQLKELCSQLSSAPGAPANADLEAAAVNDAALLGKLVLVLTEDEGASTFELLGSGTIEALKRHFTFGGLPDTLSNSEKGDWASRRLRDFVSVAMPPGSGVSSGLHELVGKLCQAYNVLERLPVVQSTPPPGASSGIAGSLSALAHPIKLRLCRASGERSLRDYSGNVVLIEPLETLQSVEDFLWPRVQRPDVPAPAPGRAEADAAKGKGKRADEPAGRMTRSMTKAAAKVDTDAPSKGKDKALEDAPDAAAPHDGAKGARASALTRALRGDVGGSPPPAEEADAMDADEDPPPLDEDDSMDDIDEDDYAHDLDDYEHEEEVPMAEPVKDIDPGTDGGRESDGGESAGAPDPGVERPPSPTGGGEADAGGSAGERKRAAASYAAAAAGGSKDGKGKASEQHFVFSIDGRDVPTGMTIISALNGALAERNAETGGQPSQQRRLWDTVHSISYRRATDSDAGAGDAERPESKGVTAVGCTGSHAHSSDALPCSLAKCTPGYDALLVLRRLWLQAHETLAARGLGGDFPAHLAARFTSTKLSSKLSRQLQDALVLSAGLPEWCAQLMQACPFLFTFEVRRQFFYGTSFGLPRALQRLQQQGVDSGTAERGNGGGSRHTQRGEPRVARLQRQKVRLSRGDIMASAFKVMDMCAGSTATLEIEYFQEVGTGLGPTLEFYTLLGHSLQERKLKLWRDDGDVPSAQNDMDTDGAVASKQGKGAPEAEMVRANCGLFPRPLATKASRRERALKHFRLLGSSVGKALQDGRLMDMHLSPAFWDLALARATDGGRAADVRVSDVDPALAATLAKLGAYVDEYDALQSQGRHSEAKALAVDGATIEDLCIEWAVPGYRDAELGGGVAQGTGVGPAELRSYLVAVKDATVGAGVEQQVAAFCEGMAKVFDMRTLAPFSAEEINELVCGCTERWAKAMLVEHIKFDHGYTAASAPCGFLVEILSELGADDQRAFLRFVTGAPRLPPGGLAALSPRLTVVRKHVSGEAGNTPNNSPSPAVSKQMLLTGDLPSVMTCANYLKMPPYSTKAAMRERLMYAIHNGQGSFDLS</sequence>
<dbReference type="Gene3D" id="1.25.10.10">
    <property type="entry name" value="Leucine-rich Repeat Variant"/>
    <property type="match status" value="1"/>
</dbReference>
<evidence type="ECO:0000256" key="2">
    <source>
        <dbReference type="ARBA" id="ARBA00006331"/>
    </source>
</evidence>
<dbReference type="SMART" id="SM00119">
    <property type="entry name" value="HECTc"/>
    <property type="match status" value="1"/>
</dbReference>
<evidence type="ECO:0000256" key="1">
    <source>
        <dbReference type="ARBA" id="ARBA00000885"/>
    </source>
</evidence>
<dbReference type="GO" id="GO:0000209">
    <property type="term" value="P:protein polyubiquitination"/>
    <property type="evidence" value="ECO:0007669"/>
    <property type="project" value="TreeGrafter"/>
</dbReference>
<dbReference type="SUPFAM" id="SSF48371">
    <property type="entry name" value="ARM repeat"/>
    <property type="match status" value="1"/>
</dbReference>
<proteinExistence type="inferred from homology"/>
<dbReference type="InterPro" id="IPR000569">
    <property type="entry name" value="HECT_dom"/>
</dbReference>
<dbReference type="PANTHER" id="PTHR45670">
    <property type="entry name" value="E3 UBIQUITIN-PROTEIN LIGASE TRIP12"/>
    <property type="match status" value="1"/>
</dbReference>
<dbReference type="Gene3D" id="3.90.1750.10">
    <property type="entry name" value="Hect, E3 ligase catalytic domains"/>
    <property type="match status" value="1"/>
</dbReference>
<dbReference type="EC" id="2.3.2.26" evidence="3"/>
<feature type="compositionally biased region" description="Low complexity" evidence="7">
    <location>
        <begin position="631"/>
        <end position="644"/>
    </location>
</feature>
<evidence type="ECO:0000256" key="7">
    <source>
        <dbReference type="SAM" id="MobiDB-lite"/>
    </source>
</evidence>
<evidence type="ECO:0000259" key="8">
    <source>
        <dbReference type="PROSITE" id="PS50237"/>
    </source>
</evidence>
<evidence type="ECO:0000313" key="9">
    <source>
        <dbReference type="EMBL" id="CAD8229670.1"/>
    </source>
</evidence>
<comment type="catalytic activity">
    <reaction evidence="1">
        <text>S-ubiquitinyl-[E2 ubiquitin-conjugating enzyme]-L-cysteine + [acceptor protein]-L-lysine = [E2 ubiquitin-conjugating enzyme]-L-cysteine + N(6)-ubiquitinyl-[acceptor protein]-L-lysine.</text>
        <dbReference type="EC" id="2.3.2.26"/>
    </reaction>
</comment>
<feature type="region of interest" description="Disordered" evidence="7">
    <location>
        <begin position="836"/>
        <end position="855"/>
    </location>
</feature>
<feature type="region of interest" description="Disordered" evidence="7">
    <location>
        <begin position="323"/>
        <end position="347"/>
    </location>
</feature>
<feature type="compositionally biased region" description="Basic and acidic residues" evidence="7">
    <location>
        <begin position="583"/>
        <end position="599"/>
    </location>
</feature>
<keyword evidence="5 6" id="KW-0833">Ubl conjugation pathway</keyword>
<dbReference type="InterPro" id="IPR011989">
    <property type="entry name" value="ARM-like"/>
</dbReference>
<reference evidence="9" key="1">
    <citation type="submission" date="2021-01" db="EMBL/GenBank/DDBJ databases">
        <authorList>
            <person name="Corre E."/>
            <person name="Pelletier E."/>
            <person name="Niang G."/>
            <person name="Scheremetjew M."/>
            <person name="Finn R."/>
            <person name="Kale V."/>
            <person name="Holt S."/>
            <person name="Cochrane G."/>
            <person name="Meng A."/>
            <person name="Brown T."/>
            <person name="Cohen L."/>
        </authorList>
    </citation>
    <scope>NUCLEOTIDE SEQUENCE</scope>
    <source>
        <strain evidence="9">CCMP1413</strain>
    </source>
</reference>
<comment type="similarity">
    <text evidence="2">Belongs to the UPL family. K-HECT subfamily.</text>
</comment>
<feature type="active site" description="Glycyl thioester intermediate" evidence="6">
    <location>
        <position position="1404"/>
    </location>
</feature>
<feature type="compositionally biased region" description="Polar residues" evidence="7">
    <location>
        <begin position="158"/>
        <end position="170"/>
    </location>
</feature>
<evidence type="ECO:0000256" key="4">
    <source>
        <dbReference type="ARBA" id="ARBA00022679"/>
    </source>
</evidence>
<dbReference type="InterPro" id="IPR016024">
    <property type="entry name" value="ARM-type_fold"/>
</dbReference>
<dbReference type="InterPro" id="IPR035983">
    <property type="entry name" value="Hect_E3_ubiquitin_ligase"/>
</dbReference>
<evidence type="ECO:0000256" key="5">
    <source>
        <dbReference type="ARBA" id="ARBA00022786"/>
    </source>
</evidence>
<feature type="domain" description="HECT" evidence="8">
    <location>
        <begin position="1110"/>
        <end position="1437"/>
    </location>
</feature>
<feature type="compositionally biased region" description="Basic and acidic residues" evidence="7">
    <location>
        <begin position="709"/>
        <end position="724"/>
    </location>
</feature>
<protein>
    <recommendedName>
        <fullName evidence="3">HECT-type E3 ubiquitin transferase</fullName>
        <ecNumber evidence="3">2.3.2.26</ecNumber>
    </recommendedName>
</protein>
<name>A0A7R9XVQ3_9VIRI</name>
<feature type="compositionally biased region" description="Gly residues" evidence="7">
    <location>
        <begin position="743"/>
        <end position="754"/>
    </location>
</feature>
<feature type="region of interest" description="Disordered" evidence="7">
    <location>
        <begin position="151"/>
        <end position="185"/>
    </location>
</feature>
<evidence type="ECO:0000256" key="6">
    <source>
        <dbReference type="PROSITE-ProRule" id="PRU00104"/>
    </source>
</evidence>
<feature type="compositionally biased region" description="Basic and acidic residues" evidence="7">
    <location>
        <begin position="611"/>
        <end position="627"/>
    </location>
</feature>
<feature type="compositionally biased region" description="Acidic residues" evidence="7">
    <location>
        <begin position="663"/>
        <end position="705"/>
    </location>
</feature>
<feature type="region of interest" description="Disordered" evidence="7">
    <location>
        <begin position="1078"/>
        <end position="1098"/>
    </location>
</feature>
<dbReference type="Gene3D" id="3.30.2410.10">
    <property type="entry name" value="Hect, E3 ligase catalytic domain"/>
    <property type="match status" value="1"/>
</dbReference>
<evidence type="ECO:0000256" key="3">
    <source>
        <dbReference type="ARBA" id="ARBA00012485"/>
    </source>
</evidence>
<gene>
    <name evidence="9" type="ORF">PCOL08062_LOCUS1100</name>
</gene>
<organism evidence="9">
    <name type="scientific">Prasinoderma coloniale</name>
    <dbReference type="NCBI Taxonomy" id="156133"/>
    <lineage>
        <taxon>Eukaryota</taxon>
        <taxon>Viridiplantae</taxon>
        <taxon>Prasinodermophyta</taxon>
        <taxon>Prasinodermophyceae</taxon>
        <taxon>Prasinodermales</taxon>
        <taxon>Prasinodermaceae</taxon>
        <taxon>Prasinoderma</taxon>
    </lineage>
</organism>
<dbReference type="PROSITE" id="PS50237">
    <property type="entry name" value="HECT"/>
    <property type="match status" value="1"/>
</dbReference>
<feature type="region of interest" description="Disordered" evidence="7">
    <location>
        <begin position="978"/>
        <end position="1005"/>
    </location>
</feature>
<dbReference type="InterPro" id="IPR045322">
    <property type="entry name" value="HECTD1/TRIP12-like"/>
</dbReference>
<accession>A0A7R9XVQ3</accession>
<dbReference type="SUPFAM" id="SSF56204">
    <property type="entry name" value="Hect, E3 ligase catalytic domain"/>
    <property type="match status" value="1"/>
</dbReference>